<dbReference type="EMBL" id="JADPRT010000025">
    <property type="protein sequence ID" value="MBF9073687.1"/>
    <property type="molecule type" value="Genomic_DNA"/>
</dbReference>
<dbReference type="InterPro" id="IPR043519">
    <property type="entry name" value="NT_sf"/>
</dbReference>
<gene>
    <name evidence="1" type="ORF">I2501_37310</name>
</gene>
<organism evidence="1 2">
    <name type="scientific">Streptacidiphilus fuscans</name>
    <dbReference type="NCBI Taxonomy" id="2789292"/>
    <lineage>
        <taxon>Bacteria</taxon>
        <taxon>Bacillati</taxon>
        <taxon>Actinomycetota</taxon>
        <taxon>Actinomycetes</taxon>
        <taxon>Kitasatosporales</taxon>
        <taxon>Streptomycetaceae</taxon>
        <taxon>Streptacidiphilus</taxon>
    </lineage>
</organism>
<reference evidence="1" key="1">
    <citation type="submission" date="2020-11" db="EMBL/GenBank/DDBJ databases">
        <title>Isolation and identification of active actinomycetes.</title>
        <authorList>
            <person name="Yu B."/>
        </authorList>
    </citation>
    <scope>NUCLEOTIDE SEQUENCE</scope>
    <source>
        <strain evidence="1">NEAU-YB345</strain>
    </source>
</reference>
<dbReference type="Proteomes" id="UP000657385">
    <property type="component" value="Unassembled WGS sequence"/>
</dbReference>
<keyword evidence="2" id="KW-1185">Reference proteome</keyword>
<comment type="caution">
    <text evidence="1">The sequence shown here is derived from an EMBL/GenBank/DDBJ whole genome shotgun (WGS) entry which is preliminary data.</text>
</comment>
<evidence type="ECO:0000313" key="1">
    <source>
        <dbReference type="EMBL" id="MBF9073687.1"/>
    </source>
</evidence>
<dbReference type="Gene3D" id="3.30.460.40">
    <property type="match status" value="1"/>
</dbReference>
<evidence type="ECO:0000313" key="2">
    <source>
        <dbReference type="Proteomes" id="UP000657385"/>
    </source>
</evidence>
<protein>
    <recommendedName>
        <fullName evidence="3">Amino acid transporter</fullName>
    </recommendedName>
</protein>
<proteinExistence type="predicted"/>
<accession>A0A931BCH3</accession>
<dbReference type="Pfam" id="PF10706">
    <property type="entry name" value="Aminoglyc_resit"/>
    <property type="match status" value="1"/>
</dbReference>
<dbReference type="SUPFAM" id="SSF81301">
    <property type="entry name" value="Nucleotidyltransferase"/>
    <property type="match status" value="1"/>
</dbReference>
<dbReference type="RefSeq" id="WP_196198536.1">
    <property type="nucleotide sequence ID" value="NZ_JADPRT010000025.1"/>
</dbReference>
<dbReference type="AlphaFoldDB" id="A0A931BCH3"/>
<sequence>MSEQLPPGGAELSPAELDSVVVHWAASAWTPSEIAQRLVGVATPWCVAAGWALDLFRGEQTRPHGDLEIAVPAADFPEIRDRFPGYAFDAVSSGRIWRDAAPDVLAATHQTWLRDPETEAYRVDVFREPHDGTTWISRHDPTIRLPYREIIRHTPDGIPYLTPELVLLFKAKHARPKDCVDFESTVPFLTERQQAWLAELLAHTYPGHQWLDGL</sequence>
<name>A0A931BCH3_9ACTN</name>
<dbReference type="InterPro" id="IPR019646">
    <property type="entry name" value="Aminoglyc_AdlTrfase"/>
</dbReference>
<evidence type="ECO:0008006" key="3">
    <source>
        <dbReference type="Google" id="ProtNLM"/>
    </source>
</evidence>